<keyword evidence="9" id="KW-1185">Reference proteome</keyword>
<feature type="transmembrane region" description="Helical" evidence="6">
    <location>
        <begin position="75"/>
        <end position="92"/>
    </location>
</feature>
<feature type="transmembrane region" description="Helical" evidence="6">
    <location>
        <begin position="34"/>
        <end position="54"/>
    </location>
</feature>
<dbReference type="OrthoDB" id="148351at2"/>
<dbReference type="RefSeq" id="WP_160779180.1">
    <property type="nucleotide sequence ID" value="NZ_BAAAZF010000001.1"/>
</dbReference>
<feature type="domain" description="EamA" evidence="7">
    <location>
        <begin position="151"/>
        <end position="285"/>
    </location>
</feature>
<organism evidence="8 9">
    <name type="scientific">Parerythrobacter jejuensis</name>
    <dbReference type="NCBI Taxonomy" id="795812"/>
    <lineage>
        <taxon>Bacteria</taxon>
        <taxon>Pseudomonadati</taxon>
        <taxon>Pseudomonadota</taxon>
        <taxon>Alphaproteobacteria</taxon>
        <taxon>Sphingomonadales</taxon>
        <taxon>Erythrobacteraceae</taxon>
        <taxon>Parerythrobacter</taxon>
    </lineage>
</organism>
<evidence type="ECO:0000256" key="6">
    <source>
        <dbReference type="SAM" id="Phobius"/>
    </source>
</evidence>
<dbReference type="AlphaFoldDB" id="A0A845AQM9"/>
<proteinExistence type="inferred from homology"/>
<dbReference type="PROSITE" id="PS51257">
    <property type="entry name" value="PROKAR_LIPOPROTEIN"/>
    <property type="match status" value="1"/>
</dbReference>
<keyword evidence="4 6" id="KW-1133">Transmembrane helix</keyword>
<evidence type="ECO:0000256" key="1">
    <source>
        <dbReference type="ARBA" id="ARBA00004141"/>
    </source>
</evidence>
<gene>
    <name evidence="8" type="ORF">GRI94_08025</name>
</gene>
<evidence type="ECO:0000313" key="9">
    <source>
        <dbReference type="Proteomes" id="UP000446786"/>
    </source>
</evidence>
<comment type="similarity">
    <text evidence="2">Belongs to the drug/metabolite transporter (DMT) superfamily. 10 TMS drug/metabolite exporter (DME) (TC 2.A.7.3) family.</text>
</comment>
<dbReference type="SUPFAM" id="SSF103481">
    <property type="entry name" value="Multidrug resistance efflux transporter EmrE"/>
    <property type="match status" value="2"/>
</dbReference>
<evidence type="ECO:0000256" key="2">
    <source>
        <dbReference type="ARBA" id="ARBA00009853"/>
    </source>
</evidence>
<dbReference type="InterPro" id="IPR000620">
    <property type="entry name" value="EamA_dom"/>
</dbReference>
<evidence type="ECO:0000256" key="4">
    <source>
        <dbReference type="ARBA" id="ARBA00022989"/>
    </source>
</evidence>
<accession>A0A845AQM9</accession>
<feature type="transmembrane region" description="Helical" evidence="6">
    <location>
        <begin position="270"/>
        <end position="287"/>
    </location>
</feature>
<keyword evidence="3 6" id="KW-0812">Transmembrane</keyword>
<dbReference type="PANTHER" id="PTHR22911">
    <property type="entry name" value="ACYL-MALONYL CONDENSING ENZYME-RELATED"/>
    <property type="match status" value="1"/>
</dbReference>
<comment type="caution">
    <text evidence="8">The sequence shown here is derived from an EMBL/GenBank/DDBJ whole genome shotgun (WGS) entry which is preliminary data.</text>
</comment>
<feature type="domain" description="EamA" evidence="7">
    <location>
        <begin position="7"/>
        <end position="139"/>
    </location>
</feature>
<sequence length="303" mass="31526">MQQDDRSGLLFALAGFACLSVGDAVIKTISGEWSPIAVAALRFTFGAVGLAILLGMREGVAGFRPSHPWLQLGRGFCLAMATLGFFSAIFVMPLAEATALVFLAPILTALLSGPLLGEKVRPAVWIASVAAFVGVLVILRPNVAALGVTAFLPVGAAFFMALLMIANRAAAGQGSVLSMQAYMAISAAAILAVAAFIGRASGIEILQFGWPDLSIVLRCAVVAVTASTAHWLVFMGTTRAGAASIAPMTYVQLLVASALGWWWFDDSPDLGTLAGAAIIIGAGLFLWQQGRFSRIAPAKSSKR</sequence>
<dbReference type="Pfam" id="PF00892">
    <property type="entry name" value="EamA"/>
    <property type="match status" value="2"/>
</dbReference>
<keyword evidence="5 6" id="KW-0472">Membrane</keyword>
<feature type="transmembrane region" description="Helical" evidence="6">
    <location>
        <begin position="181"/>
        <end position="203"/>
    </location>
</feature>
<feature type="transmembrane region" description="Helical" evidence="6">
    <location>
        <begin position="98"/>
        <end position="116"/>
    </location>
</feature>
<dbReference type="PANTHER" id="PTHR22911:SF6">
    <property type="entry name" value="SOLUTE CARRIER FAMILY 35 MEMBER G1"/>
    <property type="match status" value="1"/>
</dbReference>
<feature type="transmembrane region" description="Helical" evidence="6">
    <location>
        <begin position="215"/>
        <end position="233"/>
    </location>
</feature>
<protein>
    <submittedName>
        <fullName evidence="8">EamA family transporter</fullName>
    </submittedName>
</protein>
<dbReference type="InterPro" id="IPR037185">
    <property type="entry name" value="EmrE-like"/>
</dbReference>
<dbReference type="Proteomes" id="UP000446786">
    <property type="component" value="Unassembled WGS sequence"/>
</dbReference>
<feature type="transmembrane region" description="Helical" evidence="6">
    <location>
        <begin position="245"/>
        <end position="264"/>
    </location>
</feature>
<name>A0A845AQM9_9SPHN</name>
<feature type="transmembrane region" description="Helical" evidence="6">
    <location>
        <begin position="145"/>
        <end position="169"/>
    </location>
</feature>
<evidence type="ECO:0000313" key="8">
    <source>
        <dbReference type="EMBL" id="MXP31769.1"/>
    </source>
</evidence>
<dbReference type="EMBL" id="WTYE01000001">
    <property type="protein sequence ID" value="MXP31769.1"/>
    <property type="molecule type" value="Genomic_DNA"/>
</dbReference>
<reference evidence="8 9" key="1">
    <citation type="submission" date="2019-12" db="EMBL/GenBank/DDBJ databases">
        <title>Genomic-based taxomic classification of the family Erythrobacteraceae.</title>
        <authorList>
            <person name="Xu L."/>
        </authorList>
    </citation>
    <scope>NUCLEOTIDE SEQUENCE [LARGE SCALE GENOMIC DNA]</scope>
    <source>
        <strain evidence="8 9">JCM 16677</strain>
    </source>
</reference>
<dbReference type="GO" id="GO:0016020">
    <property type="term" value="C:membrane"/>
    <property type="evidence" value="ECO:0007669"/>
    <property type="project" value="UniProtKB-SubCell"/>
</dbReference>
<evidence type="ECO:0000259" key="7">
    <source>
        <dbReference type="Pfam" id="PF00892"/>
    </source>
</evidence>
<evidence type="ECO:0000256" key="3">
    <source>
        <dbReference type="ARBA" id="ARBA00022692"/>
    </source>
</evidence>
<comment type="subcellular location">
    <subcellularLocation>
        <location evidence="1">Membrane</location>
        <topology evidence="1">Multi-pass membrane protein</topology>
    </subcellularLocation>
</comment>
<feature type="transmembrane region" description="Helical" evidence="6">
    <location>
        <begin position="123"/>
        <end position="139"/>
    </location>
</feature>
<evidence type="ECO:0000256" key="5">
    <source>
        <dbReference type="ARBA" id="ARBA00023136"/>
    </source>
</evidence>